<dbReference type="EMBL" id="JARK01000257">
    <property type="protein sequence ID" value="EYC39415.1"/>
    <property type="molecule type" value="Genomic_DNA"/>
</dbReference>
<reference evidence="2" key="1">
    <citation type="journal article" date="2015" name="Nat. Genet.">
        <title>The genome and transcriptome of the zoonotic hookworm Ancylostoma ceylanicum identify infection-specific gene families.</title>
        <authorList>
            <person name="Schwarz E.M."/>
            <person name="Hu Y."/>
            <person name="Antoshechkin I."/>
            <person name="Miller M.M."/>
            <person name="Sternberg P.W."/>
            <person name="Aroian R.V."/>
        </authorList>
    </citation>
    <scope>NUCLEOTIDE SEQUENCE</scope>
    <source>
        <strain evidence="2">HY135</strain>
    </source>
</reference>
<proteinExistence type="predicted"/>
<sequence>MIVNNTSTLLPPKRRQAGAVENSEVCYMAAADVLHSQCIADSLGTRENEVWEDSHHGSLKGSTHGNPHFRGGSFSVWSAARESQW</sequence>
<dbReference type="Proteomes" id="UP000024635">
    <property type="component" value="Unassembled WGS sequence"/>
</dbReference>
<accession>A0A016WID8</accession>
<comment type="caution">
    <text evidence="1">The sequence shown here is derived from an EMBL/GenBank/DDBJ whole genome shotgun (WGS) entry which is preliminary data.</text>
</comment>
<organism evidence="1 2">
    <name type="scientific">Ancylostoma ceylanicum</name>
    <dbReference type="NCBI Taxonomy" id="53326"/>
    <lineage>
        <taxon>Eukaryota</taxon>
        <taxon>Metazoa</taxon>
        <taxon>Ecdysozoa</taxon>
        <taxon>Nematoda</taxon>
        <taxon>Chromadorea</taxon>
        <taxon>Rhabditida</taxon>
        <taxon>Rhabditina</taxon>
        <taxon>Rhabditomorpha</taxon>
        <taxon>Strongyloidea</taxon>
        <taxon>Ancylostomatidae</taxon>
        <taxon>Ancylostomatinae</taxon>
        <taxon>Ancylostoma</taxon>
    </lineage>
</organism>
<protein>
    <submittedName>
        <fullName evidence="1">Uncharacterized protein</fullName>
    </submittedName>
</protein>
<gene>
    <name evidence="1" type="primary">Acey_s0657.g1247</name>
    <name evidence="1" type="ORF">Y032_0657g1247</name>
</gene>
<evidence type="ECO:0000313" key="2">
    <source>
        <dbReference type="Proteomes" id="UP000024635"/>
    </source>
</evidence>
<evidence type="ECO:0000313" key="1">
    <source>
        <dbReference type="EMBL" id="EYC39415.1"/>
    </source>
</evidence>
<dbReference type="AlphaFoldDB" id="A0A016WID8"/>
<keyword evidence="2" id="KW-1185">Reference proteome</keyword>
<name>A0A016WID8_9BILA</name>